<evidence type="ECO:0000313" key="3">
    <source>
        <dbReference type="EMBL" id="SBT35321.1"/>
    </source>
</evidence>
<name>A0A1A8YUU6_PLAOA</name>
<keyword evidence="2" id="KW-0472">Membrane</keyword>
<dbReference type="Proteomes" id="UP000078555">
    <property type="component" value="Unassembled WGS sequence"/>
</dbReference>
<protein>
    <submittedName>
        <fullName evidence="3">Uncharacterized protein</fullName>
    </submittedName>
</protein>
<reference evidence="4" key="1">
    <citation type="submission" date="2016-05" db="EMBL/GenBank/DDBJ databases">
        <authorList>
            <person name="Naeem Raeece"/>
        </authorList>
    </citation>
    <scope>NUCLEOTIDE SEQUENCE [LARGE SCALE GENOMIC DNA]</scope>
</reference>
<evidence type="ECO:0000313" key="4">
    <source>
        <dbReference type="Proteomes" id="UP000078555"/>
    </source>
</evidence>
<feature type="compositionally biased region" description="Basic residues" evidence="1">
    <location>
        <begin position="98"/>
        <end position="110"/>
    </location>
</feature>
<keyword evidence="2" id="KW-0812">Transmembrane</keyword>
<keyword evidence="2" id="KW-1133">Transmembrane helix</keyword>
<sequence length="118" mass="13779">MSKFGHLCRDCECLPHAKSGWKLLIHFYFFFFFSHMKMSPFFFINVATMAKELFSFGEDPQATLMFPLQLSLNSGYPAPYGNFEGVWIDGSKPEEMQKKKKKKKKKKKFFVGRISDIS</sequence>
<feature type="transmembrane region" description="Helical" evidence="2">
    <location>
        <begin position="25"/>
        <end position="47"/>
    </location>
</feature>
<proteinExistence type="predicted"/>
<accession>A0A1A8YUU6</accession>
<organism evidence="3 4">
    <name type="scientific">Plasmodium ovale wallikeri</name>
    <dbReference type="NCBI Taxonomy" id="864142"/>
    <lineage>
        <taxon>Eukaryota</taxon>
        <taxon>Sar</taxon>
        <taxon>Alveolata</taxon>
        <taxon>Apicomplexa</taxon>
        <taxon>Aconoidasida</taxon>
        <taxon>Haemosporida</taxon>
        <taxon>Plasmodiidae</taxon>
        <taxon>Plasmodium</taxon>
        <taxon>Plasmodium (Plasmodium)</taxon>
    </lineage>
</organism>
<keyword evidence="4" id="KW-1185">Reference proteome</keyword>
<dbReference type="AlphaFoldDB" id="A0A1A8YUU6"/>
<feature type="region of interest" description="Disordered" evidence="1">
    <location>
        <begin position="96"/>
        <end position="118"/>
    </location>
</feature>
<evidence type="ECO:0000256" key="1">
    <source>
        <dbReference type="SAM" id="MobiDB-lite"/>
    </source>
</evidence>
<evidence type="ECO:0000256" key="2">
    <source>
        <dbReference type="SAM" id="Phobius"/>
    </source>
</evidence>
<gene>
    <name evidence="3" type="ORF">POVWA1_026750</name>
</gene>
<dbReference type="EMBL" id="FLRD01000081">
    <property type="protein sequence ID" value="SBT35321.1"/>
    <property type="molecule type" value="Genomic_DNA"/>
</dbReference>